<evidence type="ECO:0000313" key="2">
    <source>
        <dbReference type="Proteomes" id="UP000053732"/>
    </source>
</evidence>
<accession>A0A0G4P6G0</accession>
<gene>
    <name evidence="1" type="ORF">PCAMFM013_S006g000453</name>
</gene>
<organism evidence="1 2">
    <name type="scientific">Penicillium camemberti (strain FM 013)</name>
    <dbReference type="NCBI Taxonomy" id="1429867"/>
    <lineage>
        <taxon>Eukaryota</taxon>
        <taxon>Fungi</taxon>
        <taxon>Dikarya</taxon>
        <taxon>Ascomycota</taxon>
        <taxon>Pezizomycotina</taxon>
        <taxon>Eurotiomycetes</taxon>
        <taxon>Eurotiomycetidae</taxon>
        <taxon>Eurotiales</taxon>
        <taxon>Aspergillaceae</taxon>
        <taxon>Penicillium</taxon>
    </lineage>
</organism>
<name>A0A0G4P6G0_PENC3</name>
<sequence>MLTLFRLLELTSGRILVDGQDLALLNQESVRSRLNGLGDTV</sequence>
<proteinExistence type="predicted"/>
<protein>
    <submittedName>
        <fullName evidence="1">Str. FM013</fullName>
    </submittedName>
</protein>
<dbReference type="Proteomes" id="UP000053732">
    <property type="component" value="Unassembled WGS sequence"/>
</dbReference>
<dbReference type="AlphaFoldDB" id="A0A0G4P6G0"/>
<dbReference type="EMBL" id="HG793139">
    <property type="protein sequence ID" value="CRL21913.1"/>
    <property type="molecule type" value="Genomic_DNA"/>
</dbReference>
<keyword evidence="2" id="KW-1185">Reference proteome</keyword>
<reference evidence="1 2" key="1">
    <citation type="journal article" date="2014" name="Nat. Commun.">
        <title>Multiple recent horizontal transfers of a large genomic region in cheese making fungi.</title>
        <authorList>
            <person name="Cheeseman K."/>
            <person name="Ropars J."/>
            <person name="Renault P."/>
            <person name="Dupont J."/>
            <person name="Gouzy J."/>
            <person name="Branca A."/>
            <person name="Abraham A.L."/>
            <person name="Ceppi M."/>
            <person name="Conseiller E."/>
            <person name="Debuchy R."/>
            <person name="Malagnac F."/>
            <person name="Goarin A."/>
            <person name="Silar P."/>
            <person name="Lacoste S."/>
            <person name="Sallet E."/>
            <person name="Bensimon A."/>
            <person name="Giraud T."/>
            <person name="Brygoo Y."/>
        </authorList>
    </citation>
    <scope>NUCLEOTIDE SEQUENCE [LARGE SCALE GENOMIC DNA]</scope>
    <source>
        <strain evidence="2">FM 013</strain>
    </source>
</reference>
<evidence type="ECO:0000313" key="1">
    <source>
        <dbReference type="EMBL" id="CRL21913.1"/>
    </source>
</evidence>